<evidence type="ECO:0000256" key="2">
    <source>
        <dbReference type="SAM" id="MobiDB-lite"/>
    </source>
</evidence>
<evidence type="ECO:0000313" key="4">
    <source>
        <dbReference type="Proteomes" id="UP001497623"/>
    </source>
</evidence>
<comment type="caution">
    <text evidence="3">The sequence shown here is derived from an EMBL/GenBank/DDBJ whole genome shotgun (WGS) entry which is preliminary data.</text>
</comment>
<reference evidence="3 4" key="1">
    <citation type="submission" date="2024-05" db="EMBL/GenBank/DDBJ databases">
        <authorList>
            <person name="Wallberg A."/>
        </authorList>
    </citation>
    <scope>NUCLEOTIDE SEQUENCE [LARGE SCALE GENOMIC DNA]</scope>
</reference>
<accession>A0AAV2QHE7</accession>
<dbReference type="InterPro" id="IPR036770">
    <property type="entry name" value="Ankyrin_rpt-contain_sf"/>
</dbReference>
<evidence type="ECO:0000256" key="1">
    <source>
        <dbReference type="PROSITE-ProRule" id="PRU00023"/>
    </source>
</evidence>
<dbReference type="PROSITE" id="PS50088">
    <property type="entry name" value="ANK_REPEAT"/>
    <property type="match status" value="1"/>
</dbReference>
<feature type="region of interest" description="Disordered" evidence="2">
    <location>
        <begin position="45"/>
        <end position="98"/>
    </location>
</feature>
<feature type="region of interest" description="Disordered" evidence="2">
    <location>
        <begin position="372"/>
        <end position="459"/>
    </location>
</feature>
<keyword evidence="1" id="KW-0040">ANK repeat</keyword>
<feature type="non-terminal residue" evidence="3">
    <location>
        <position position="459"/>
    </location>
</feature>
<organism evidence="3 4">
    <name type="scientific">Meganyctiphanes norvegica</name>
    <name type="common">Northern krill</name>
    <name type="synonym">Thysanopoda norvegica</name>
    <dbReference type="NCBI Taxonomy" id="48144"/>
    <lineage>
        <taxon>Eukaryota</taxon>
        <taxon>Metazoa</taxon>
        <taxon>Ecdysozoa</taxon>
        <taxon>Arthropoda</taxon>
        <taxon>Crustacea</taxon>
        <taxon>Multicrustacea</taxon>
        <taxon>Malacostraca</taxon>
        <taxon>Eumalacostraca</taxon>
        <taxon>Eucarida</taxon>
        <taxon>Euphausiacea</taxon>
        <taxon>Euphausiidae</taxon>
        <taxon>Meganyctiphanes</taxon>
    </lineage>
</organism>
<feature type="non-terminal residue" evidence="3">
    <location>
        <position position="1"/>
    </location>
</feature>
<dbReference type="InterPro" id="IPR002110">
    <property type="entry name" value="Ankyrin_rpt"/>
</dbReference>
<feature type="repeat" description="ANK" evidence="1">
    <location>
        <begin position="113"/>
        <end position="138"/>
    </location>
</feature>
<proteinExistence type="predicted"/>
<protein>
    <submittedName>
        <fullName evidence="3">Uncharacterized protein</fullName>
    </submittedName>
</protein>
<keyword evidence="4" id="KW-1185">Reference proteome</keyword>
<sequence>SLTSSINDLSGEATVLEQAIKNNDTYQVKRLLELHHDKFQIDLGGGDNGGGGGGGVGDKSSCDTGSRCADHDLQPPHLRKGNAYSSDRLDARGGGSDGSSECVEIVVPPVFTNALHLAVDYGAADVVRLLLRYGIEPNRPGCPGLMSGMTGGSISGRIRPSPRASPRASPTSVLSVERSIAQSSLMGSPSPRASPRVSPRASPRVSPRVSPRCSPRSGSPRSQPSSPLTGLSERANSPRAPSPMATSPLPPHAPQGLLPLSIFNMEFPRLRPQALRQQQQVPGAAEEDERLRKRLGGAGAAAKSPDVPWKPIRTTLNSDTDNFFVPSACSADNNKGGRKRDFKLDVRTESRTSIDLSNRKQLNLIKSNLKNENSALSDEDRGRTISGCGTGGGPSSAGSGSSTASGCCTSGSTDVPESRSIIKDDGKGSRDQSQMRKDQSQRRVSWVPGVTDNSNVTSG</sequence>
<feature type="compositionally biased region" description="Low complexity" evidence="2">
    <location>
        <begin position="396"/>
        <end position="413"/>
    </location>
</feature>
<dbReference type="Proteomes" id="UP001497623">
    <property type="component" value="Unassembled WGS sequence"/>
</dbReference>
<name>A0AAV2QHE7_MEGNR</name>
<feature type="compositionally biased region" description="Gly residues" evidence="2">
    <location>
        <begin position="45"/>
        <end position="57"/>
    </location>
</feature>
<dbReference type="PROSITE" id="PS50297">
    <property type="entry name" value="ANK_REP_REGION"/>
    <property type="match status" value="1"/>
</dbReference>
<feature type="compositionally biased region" description="Low complexity" evidence="2">
    <location>
        <begin position="155"/>
        <end position="172"/>
    </location>
</feature>
<feature type="compositionally biased region" description="Low complexity" evidence="2">
    <location>
        <begin position="188"/>
        <end position="227"/>
    </location>
</feature>
<evidence type="ECO:0000313" key="3">
    <source>
        <dbReference type="EMBL" id="CAL4086523.1"/>
    </source>
</evidence>
<dbReference type="EMBL" id="CAXKWB010007313">
    <property type="protein sequence ID" value="CAL4086523.1"/>
    <property type="molecule type" value="Genomic_DNA"/>
</dbReference>
<dbReference type="SUPFAM" id="SSF48403">
    <property type="entry name" value="Ankyrin repeat"/>
    <property type="match status" value="1"/>
</dbReference>
<dbReference type="AlphaFoldDB" id="A0AAV2QHE7"/>
<gene>
    <name evidence="3" type="ORF">MNOR_LOCUS13026</name>
</gene>
<feature type="compositionally biased region" description="Basic and acidic residues" evidence="2">
    <location>
        <begin position="416"/>
        <end position="441"/>
    </location>
</feature>
<dbReference type="Pfam" id="PF00023">
    <property type="entry name" value="Ank"/>
    <property type="match status" value="1"/>
</dbReference>
<feature type="region of interest" description="Disordered" evidence="2">
    <location>
        <begin position="144"/>
        <end position="257"/>
    </location>
</feature>
<dbReference type="Gene3D" id="1.25.40.20">
    <property type="entry name" value="Ankyrin repeat-containing domain"/>
    <property type="match status" value="1"/>
</dbReference>